<name>A0A137PEF5_CONC2</name>
<dbReference type="InterPro" id="IPR021102">
    <property type="entry name" value="PNGase_A"/>
</dbReference>
<evidence type="ECO:0000259" key="2">
    <source>
        <dbReference type="Pfam" id="PF12222"/>
    </source>
</evidence>
<dbReference type="OrthoDB" id="1612078at2759"/>
<proteinExistence type="predicted"/>
<keyword evidence="4" id="KW-1185">Reference proteome</keyword>
<feature type="region of interest" description="Disordered" evidence="1">
    <location>
        <begin position="218"/>
        <end position="237"/>
    </location>
</feature>
<organism evidence="3 4">
    <name type="scientific">Conidiobolus coronatus (strain ATCC 28846 / CBS 209.66 / NRRL 28638)</name>
    <name type="common">Delacroixia coronata</name>
    <dbReference type="NCBI Taxonomy" id="796925"/>
    <lineage>
        <taxon>Eukaryota</taxon>
        <taxon>Fungi</taxon>
        <taxon>Fungi incertae sedis</taxon>
        <taxon>Zoopagomycota</taxon>
        <taxon>Entomophthoromycotina</taxon>
        <taxon>Entomophthoromycetes</taxon>
        <taxon>Entomophthorales</taxon>
        <taxon>Ancylistaceae</taxon>
        <taxon>Conidiobolus</taxon>
    </lineage>
</organism>
<evidence type="ECO:0000256" key="1">
    <source>
        <dbReference type="SAM" id="MobiDB-lite"/>
    </source>
</evidence>
<evidence type="ECO:0000313" key="4">
    <source>
        <dbReference type="Proteomes" id="UP000070444"/>
    </source>
</evidence>
<dbReference type="InterPro" id="IPR056948">
    <property type="entry name" value="PNGaseA_N"/>
</dbReference>
<protein>
    <recommendedName>
        <fullName evidence="2">Peptide N-acetyl-beta-D-glucosaminyl asparaginase amidase A N-terminal domain-containing protein</fullName>
    </recommendedName>
</protein>
<dbReference type="PANTHER" id="PTHR31104">
    <property type="entry name" value="PEPTIDE-N4-(N-ACETYL-BETA-GLUCOSAMINYL)ASPARAGINE AMIDASE A PROTEIN"/>
    <property type="match status" value="1"/>
</dbReference>
<reference evidence="3 4" key="1">
    <citation type="journal article" date="2015" name="Genome Biol. Evol.">
        <title>Phylogenomic analyses indicate that early fungi evolved digesting cell walls of algal ancestors of land plants.</title>
        <authorList>
            <person name="Chang Y."/>
            <person name="Wang S."/>
            <person name="Sekimoto S."/>
            <person name="Aerts A.L."/>
            <person name="Choi C."/>
            <person name="Clum A."/>
            <person name="LaButti K.M."/>
            <person name="Lindquist E.A."/>
            <person name="Yee Ngan C."/>
            <person name="Ohm R.A."/>
            <person name="Salamov A.A."/>
            <person name="Grigoriev I.V."/>
            <person name="Spatafora J.W."/>
            <person name="Berbee M.L."/>
        </authorList>
    </citation>
    <scope>NUCLEOTIDE SEQUENCE [LARGE SCALE GENOMIC DNA]</scope>
    <source>
        <strain evidence="3 4">NRRL 28638</strain>
    </source>
</reference>
<dbReference type="STRING" id="796925.A0A137PEF5"/>
<dbReference type="AlphaFoldDB" id="A0A137PEF5"/>
<dbReference type="EMBL" id="KQ964437">
    <property type="protein sequence ID" value="KXN73386.1"/>
    <property type="molecule type" value="Genomic_DNA"/>
</dbReference>
<accession>A0A137PEF5</accession>
<gene>
    <name evidence="3" type="ORF">CONCODRAFT_77356</name>
</gene>
<evidence type="ECO:0000313" key="3">
    <source>
        <dbReference type="EMBL" id="KXN73386.1"/>
    </source>
</evidence>
<dbReference type="Proteomes" id="UP000070444">
    <property type="component" value="Unassembled WGS sequence"/>
</dbReference>
<sequence>MEEVYTYESPFELSIVPITRPESKPDCEIDLMHHEFGNCYYKPYVGPYTPDEKCKGKIIKKAILTWKGYCKGTQYDRVAAVWIDGIEILRTSTAEPTQIGLSWEFSVDITRYRSLFYKDRTLTVSLNNIVNDQYTGSFIIDIKLEIYLDSTPNISKPEPIYQRPADDFIGISQFGQNSEPWYTIENNKSIKFKLPQISSSTQRALLEVFITGHGKEEFHQFNTPDDPRKEGDQNTRGPLRELHVSVNGIEAGVGWPFPVIFTGGVCPALWRPISGIGSFSADPIRFEFSQFIGDLIKNSNSEIELLVSPSIPFWHITGNLHLWYSDDEIKNNSGMLNSNSLKFSINPQVETNFDNSAVNFKTKANRSYLQKGYIDRKDGRIQVETSRKLTFHHDLQYFKDTDKQIYDFTANVITETRFLHFPPELEPDNENQAGVQELHKESFDSKWRFFGQTEYQPCEPYGSLIDASMTADVSHKDYIGDQLVRELNVSQHNTGVFGRIPDMPFVIDGSSNGTVNYFNKYETEEERFNRSIKTEHGWTVQDSNNTRC</sequence>
<dbReference type="Pfam" id="PF12222">
    <property type="entry name" value="PNGaseA"/>
    <property type="match status" value="1"/>
</dbReference>
<feature type="domain" description="Peptide N-acetyl-beta-D-glucosaminyl asparaginase amidase A N-terminal" evidence="2">
    <location>
        <begin position="20"/>
        <end position="335"/>
    </location>
</feature>